<reference evidence="3" key="2">
    <citation type="journal article" date="2021" name="Microbiome">
        <title>Successional dynamics and alternative stable states in a saline activated sludge microbial community over 9 years.</title>
        <authorList>
            <person name="Wang Y."/>
            <person name="Ye J."/>
            <person name="Ju F."/>
            <person name="Liu L."/>
            <person name="Boyd J.A."/>
            <person name="Deng Y."/>
            <person name="Parks D.H."/>
            <person name="Jiang X."/>
            <person name="Yin X."/>
            <person name="Woodcroft B.J."/>
            <person name="Tyson G.W."/>
            <person name="Hugenholtz P."/>
            <person name="Polz M.F."/>
            <person name="Zhang T."/>
        </authorList>
    </citation>
    <scope>NUCLEOTIDE SEQUENCE</scope>
    <source>
        <strain evidence="3">HKST-UBA16</strain>
    </source>
</reference>
<evidence type="ECO:0000259" key="2">
    <source>
        <dbReference type="Pfam" id="PF01138"/>
    </source>
</evidence>
<sequence>MFKEVKHQFEINGVKCSFSSGKVARKSQSAVLAQMGDTVVLATVNVGQAQSEAEFFPLTVEYLESMYAAGRISGSRFRKRDGFPSPDAILNARIIDRTFRPRFPEDYRNEVQVIVKVLSYNEDQDPLIVATNAVSAALMISGAPANEPTSLVRVGLDENGKSVVLNKAVSRDDSMDGLVKMNLVLGGDGETVVNIDGAIADFSEEVVYESMQFGLDAMKDWLEAIKTFAEKVGTKSYDYTSFAMPETLVEELTHKFGERVQEYLDLSNFEKDNFVNDELATAFEGRYSKRVIGEAWWNVVKKYVRKQVMEEDKRIGKRSLDEIRERDYELDVLPMTHGSSLFTRGMTQVLSVTTLGSLRHQQMIDDMTGSEERRFMHHYVDSPYVYSNPIGRVHYMPSRRAIGHSALAEKAFYPVLPSEEEFPYTIICTSEIMEEHGSSSMASSTAPTMSMMAAGVPLKKHVAGIAIGLIYNEDHSEYKLLTDMGESEDFYGFMDFKVAGTEDGITAIQMDT</sequence>
<reference evidence="3" key="1">
    <citation type="submission" date="2020-04" db="EMBL/GenBank/DDBJ databases">
        <authorList>
            <person name="Zhang T."/>
        </authorList>
    </citation>
    <scope>NUCLEOTIDE SEQUENCE</scope>
    <source>
        <strain evidence="3">HKST-UBA16</strain>
    </source>
</reference>
<dbReference type="GO" id="GO:0005829">
    <property type="term" value="C:cytosol"/>
    <property type="evidence" value="ECO:0007669"/>
    <property type="project" value="TreeGrafter"/>
</dbReference>
<dbReference type="InterPro" id="IPR036345">
    <property type="entry name" value="ExoRNase_PH_dom2_sf"/>
</dbReference>
<dbReference type="EMBL" id="JAGQLM010000086">
    <property type="protein sequence ID" value="MCA9375110.1"/>
    <property type="molecule type" value="Genomic_DNA"/>
</dbReference>
<dbReference type="Gene3D" id="3.30.230.70">
    <property type="entry name" value="GHMP Kinase, N-terminal domain"/>
    <property type="match status" value="2"/>
</dbReference>
<dbReference type="Pfam" id="PF01138">
    <property type="entry name" value="RNase_PH"/>
    <property type="match status" value="2"/>
</dbReference>
<keyword evidence="3" id="KW-0808">Transferase</keyword>
<dbReference type="EC" id="2.7.7.8" evidence="3"/>
<proteinExistence type="predicted"/>
<dbReference type="Proteomes" id="UP000748332">
    <property type="component" value="Unassembled WGS sequence"/>
</dbReference>
<dbReference type="SUPFAM" id="SSF54211">
    <property type="entry name" value="Ribosomal protein S5 domain 2-like"/>
    <property type="match status" value="2"/>
</dbReference>
<dbReference type="InterPro" id="IPR001247">
    <property type="entry name" value="ExoRNase_PH_dom1"/>
</dbReference>
<dbReference type="GO" id="GO:0004654">
    <property type="term" value="F:polyribonucleotide nucleotidyltransferase activity"/>
    <property type="evidence" value="ECO:0007669"/>
    <property type="project" value="UniProtKB-EC"/>
</dbReference>
<dbReference type="NCBIfam" id="NF008805">
    <property type="entry name" value="PRK11824.1"/>
    <property type="match status" value="1"/>
</dbReference>
<evidence type="ECO:0000313" key="4">
    <source>
        <dbReference type="Proteomes" id="UP000748332"/>
    </source>
</evidence>
<dbReference type="SUPFAM" id="SSF55666">
    <property type="entry name" value="Ribonuclease PH domain 2-like"/>
    <property type="match status" value="2"/>
</dbReference>
<dbReference type="GO" id="GO:0006402">
    <property type="term" value="P:mRNA catabolic process"/>
    <property type="evidence" value="ECO:0007669"/>
    <property type="project" value="InterPro"/>
</dbReference>
<evidence type="ECO:0000256" key="1">
    <source>
        <dbReference type="ARBA" id="ARBA00022884"/>
    </source>
</evidence>
<keyword evidence="1" id="KW-0694">RNA-binding</keyword>
<feature type="domain" description="Exoribonuclease phosphorolytic" evidence="2">
    <location>
        <begin position="322"/>
        <end position="457"/>
    </location>
</feature>
<name>A0A955KWG3_9BACT</name>
<dbReference type="InterPro" id="IPR027408">
    <property type="entry name" value="PNPase/RNase_PH_dom_sf"/>
</dbReference>
<comment type="caution">
    <text evidence="3">The sequence shown here is derived from an EMBL/GenBank/DDBJ whole genome shotgun (WGS) entry which is preliminary data.</text>
</comment>
<feature type="domain" description="Exoribonuclease phosphorolytic" evidence="2">
    <location>
        <begin position="19"/>
        <end position="144"/>
    </location>
</feature>
<dbReference type="InterPro" id="IPR012162">
    <property type="entry name" value="PNPase"/>
</dbReference>
<keyword evidence="3" id="KW-0548">Nucleotidyltransferase</keyword>
<dbReference type="InterPro" id="IPR020568">
    <property type="entry name" value="Ribosomal_Su5_D2-typ_SF"/>
</dbReference>
<dbReference type="GO" id="GO:0000175">
    <property type="term" value="F:3'-5'-RNA exonuclease activity"/>
    <property type="evidence" value="ECO:0007669"/>
    <property type="project" value="TreeGrafter"/>
</dbReference>
<feature type="non-terminal residue" evidence="3">
    <location>
        <position position="512"/>
    </location>
</feature>
<dbReference type="PANTHER" id="PTHR11252:SF0">
    <property type="entry name" value="POLYRIBONUCLEOTIDE NUCLEOTIDYLTRANSFERASE 1, MITOCHONDRIAL"/>
    <property type="match status" value="1"/>
</dbReference>
<organism evidence="3 4">
    <name type="scientific">Candidatus Dojkabacteria bacterium</name>
    <dbReference type="NCBI Taxonomy" id="2099670"/>
    <lineage>
        <taxon>Bacteria</taxon>
        <taxon>Candidatus Dojkabacteria</taxon>
    </lineage>
</organism>
<accession>A0A955KWG3</accession>
<gene>
    <name evidence="3" type="ORF">KC622_02145</name>
</gene>
<dbReference type="PANTHER" id="PTHR11252">
    <property type="entry name" value="POLYRIBONUCLEOTIDE NUCLEOTIDYLTRANSFERASE"/>
    <property type="match status" value="1"/>
</dbReference>
<dbReference type="GO" id="GO:0003723">
    <property type="term" value="F:RNA binding"/>
    <property type="evidence" value="ECO:0007669"/>
    <property type="project" value="UniProtKB-KW"/>
</dbReference>
<protein>
    <submittedName>
        <fullName evidence="3">Polyribonucleotide nucleotidyltransferase</fullName>
        <ecNumber evidence="3">2.7.7.8</ecNumber>
    </submittedName>
</protein>
<evidence type="ECO:0000313" key="3">
    <source>
        <dbReference type="EMBL" id="MCA9375110.1"/>
    </source>
</evidence>
<dbReference type="AlphaFoldDB" id="A0A955KWG3"/>